<name>A0A518C084_9BACT</name>
<keyword evidence="1" id="KW-1133">Transmembrane helix</keyword>
<keyword evidence="1" id="KW-0812">Transmembrane</keyword>
<keyword evidence="1" id="KW-0472">Membrane</keyword>
<evidence type="ECO:0000313" key="3">
    <source>
        <dbReference type="Proteomes" id="UP000320386"/>
    </source>
</evidence>
<proteinExistence type="predicted"/>
<dbReference type="KEGG" id="mcad:Pan265_25060"/>
<feature type="transmembrane region" description="Helical" evidence="1">
    <location>
        <begin position="40"/>
        <end position="57"/>
    </location>
</feature>
<accession>A0A518C084</accession>
<gene>
    <name evidence="2" type="ORF">Pan265_25060</name>
</gene>
<evidence type="ECO:0000256" key="1">
    <source>
        <dbReference type="SAM" id="Phobius"/>
    </source>
</evidence>
<reference evidence="2 3" key="1">
    <citation type="submission" date="2019-02" db="EMBL/GenBank/DDBJ databases">
        <title>Deep-cultivation of Planctomycetes and their phenomic and genomic characterization uncovers novel biology.</title>
        <authorList>
            <person name="Wiegand S."/>
            <person name="Jogler M."/>
            <person name="Boedeker C."/>
            <person name="Pinto D."/>
            <person name="Vollmers J."/>
            <person name="Rivas-Marin E."/>
            <person name="Kohn T."/>
            <person name="Peeters S.H."/>
            <person name="Heuer A."/>
            <person name="Rast P."/>
            <person name="Oberbeckmann S."/>
            <person name="Bunk B."/>
            <person name="Jeske O."/>
            <person name="Meyerdierks A."/>
            <person name="Storesund J.E."/>
            <person name="Kallscheuer N."/>
            <person name="Luecker S."/>
            <person name="Lage O.M."/>
            <person name="Pohl T."/>
            <person name="Merkel B.J."/>
            <person name="Hornburger P."/>
            <person name="Mueller R.-W."/>
            <person name="Bruemmer F."/>
            <person name="Labrenz M."/>
            <person name="Spormann A.M."/>
            <person name="Op den Camp H."/>
            <person name="Overmann J."/>
            <person name="Amann R."/>
            <person name="Jetten M.S.M."/>
            <person name="Mascher T."/>
            <person name="Medema M.H."/>
            <person name="Devos D.P."/>
            <person name="Kaster A.-K."/>
            <person name="Ovreas L."/>
            <person name="Rohde M."/>
            <person name="Galperin M.Y."/>
            <person name="Jogler C."/>
        </authorList>
    </citation>
    <scope>NUCLEOTIDE SEQUENCE [LARGE SCALE GENOMIC DNA]</scope>
    <source>
        <strain evidence="2 3">Pan265</strain>
    </source>
</reference>
<protein>
    <submittedName>
        <fullName evidence="2">Uncharacterized protein</fullName>
    </submittedName>
</protein>
<organism evidence="2 3">
    <name type="scientific">Mucisphaera calidilacus</name>
    <dbReference type="NCBI Taxonomy" id="2527982"/>
    <lineage>
        <taxon>Bacteria</taxon>
        <taxon>Pseudomonadati</taxon>
        <taxon>Planctomycetota</taxon>
        <taxon>Phycisphaerae</taxon>
        <taxon>Phycisphaerales</taxon>
        <taxon>Phycisphaeraceae</taxon>
        <taxon>Mucisphaera</taxon>
    </lineage>
</organism>
<dbReference type="AlphaFoldDB" id="A0A518C084"/>
<evidence type="ECO:0000313" key="2">
    <source>
        <dbReference type="EMBL" id="QDU72634.1"/>
    </source>
</evidence>
<keyword evidence="3" id="KW-1185">Reference proteome</keyword>
<dbReference type="RefSeq" id="WP_145446803.1">
    <property type="nucleotide sequence ID" value="NZ_CP036280.1"/>
</dbReference>
<dbReference type="EMBL" id="CP036280">
    <property type="protein sequence ID" value="QDU72634.1"/>
    <property type="molecule type" value="Genomic_DNA"/>
</dbReference>
<dbReference type="Proteomes" id="UP000320386">
    <property type="component" value="Chromosome"/>
</dbReference>
<sequence>MLNKRPTNRQLLIIIALLAQMAFTAILHSEHITDRTTPAGFSHLISLGVMTLTIFWTKPE</sequence>